<evidence type="ECO:0000313" key="2">
    <source>
        <dbReference type="Proteomes" id="UP001229346"/>
    </source>
</evidence>
<dbReference type="RefSeq" id="WP_307206009.1">
    <property type="nucleotide sequence ID" value="NZ_JAUSST010000006.1"/>
</dbReference>
<accession>A0ABT9U4R4</accession>
<organism evidence="1 2">
    <name type="scientific">Paenibacillus harenae</name>
    <dbReference type="NCBI Taxonomy" id="306543"/>
    <lineage>
        <taxon>Bacteria</taxon>
        <taxon>Bacillati</taxon>
        <taxon>Bacillota</taxon>
        <taxon>Bacilli</taxon>
        <taxon>Bacillales</taxon>
        <taxon>Paenibacillaceae</taxon>
        <taxon>Paenibacillus</taxon>
    </lineage>
</organism>
<evidence type="ECO:0008006" key="3">
    <source>
        <dbReference type="Google" id="ProtNLM"/>
    </source>
</evidence>
<proteinExistence type="predicted"/>
<dbReference type="EMBL" id="JAUSSU010000008">
    <property type="protein sequence ID" value="MDQ0114620.1"/>
    <property type="molecule type" value="Genomic_DNA"/>
</dbReference>
<evidence type="ECO:0000313" key="1">
    <source>
        <dbReference type="EMBL" id="MDQ0114620.1"/>
    </source>
</evidence>
<gene>
    <name evidence="1" type="ORF">J2T15_004076</name>
</gene>
<dbReference type="Proteomes" id="UP001229346">
    <property type="component" value="Unassembled WGS sequence"/>
</dbReference>
<sequence length="73" mass="8537">MKLHELESKLKSSNIRPDMYSLTGGLPNEAYCIGQQNGIWEVYYSERGSKTSLKTFQSEEEACQYFHDWLLKK</sequence>
<keyword evidence="2" id="KW-1185">Reference proteome</keyword>
<name>A0ABT9U4R4_PAEHA</name>
<comment type="caution">
    <text evidence="1">The sequence shown here is derived from an EMBL/GenBank/DDBJ whole genome shotgun (WGS) entry which is preliminary data.</text>
</comment>
<reference evidence="1 2" key="1">
    <citation type="submission" date="2023-07" db="EMBL/GenBank/DDBJ databases">
        <title>Sorghum-associated microbial communities from plants grown in Nebraska, USA.</title>
        <authorList>
            <person name="Schachtman D."/>
        </authorList>
    </citation>
    <scope>NUCLEOTIDE SEQUENCE [LARGE SCALE GENOMIC DNA]</scope>
    <source>
        <strain evidence="1 2">CC482</strain>
    </source>
</reference>
<protein>
    <recommendedName>
        <fullName evidence="3">SMI1/KNR4 family protein</fullName>
    </recommendedName>
</protein>